<comment type="caution">
    <text evidence="3">The sequence shown here is derived from an EMBL/GenBank/DDBJ whole genome shotgun (WGS) entry which is preliminary data.</text>
</comment>
<dbReference type="EMBL" id="JBHSFG010000012">
    <property type="protein sequence ID" value="MFC4464260.1"/>
    <property type="molecule type" value="Genomic_DNA"/>
</dbReference>
<dbReference type="RefSeq" id="WP_386338716.1">
    <property type="nucleotide sequence ID" value="NZ_JBHSFG010000012.1"/>
</dbReference>
<dbReference type="Proteomes" id="UP001596012">
    <property type="component" value="Unassembled WGS sequence"/>
</dbReference>
<protein>
    <submittedName>
        <fullName evidence="3">Uncharacterized protein</fullName>
    </submittedName>
</protein>
<keyword evidence="2" id="KW-0812">Transmembrane</keyword>
<keyword evidence="2" id="KW-1133">Transmembrane helix</keyword>
<reference evidence="4" key="1">
    <citation type="journal article" date="2019" name="Int. J. Syst. Evol. Microbiol.">
        <title>The Global Catalogue of Microorganisms (GCM) 10K type strain sequencing project: providing services to taxonomists for standard genome sequencing and annotation.</title>
        <authorList>
            <consortium name="The Broad Institute Genomics Platform"/>
            <consortium name="The Broad Institute Genome Sequencing Center for Infectious Disease"/>
            <person name="Wu L."/>
            <person name="Ma J."/>
        </authorList>
    </citation>
    <scope>NUCLEOTIDE SEQUENCE [LARGE SCALE GENOMIC DNA]</scope>
    <source>
        <strain evidence="4">DT43</strain>
    </source>
</reference>
<proteinExistence type="predicted"/>
<evidence type="ECO:0000313" key="3">
    <source>
        <dbReference type="EMBL" id="MFC4464260.1"/>
    </source>
</evidence>
<name>A0ABV8YJD1_9ACTN</name>
<gene>
    <name evidence="3" type="ORF">ACFPH6_06715</name>
</gene>
<keyword evidence="2" id="KW-0472">Membrane</keyword>
<organism evidence="3 4">
    <name type="scientific">Streptomyces xiangluensis</name>
    <dbReference type="NCBI Taxonomy" id="2665720"/>
    <lineage>
        <taxon>Bacteria</taxon>
        <taxon>Bacillati</taxon>
        <taxon>Actinomycetota</taxon>
        <taxon>Actinomycetes</taxon>
        <taxon>Kitasatosporales</taxon>
        <taxon>Streptomycetaceae</taxon>
        <taxon>Streptomyces</taxon>
    </lineage>
</organism>
<keyword evidence="4" id="KW-1185">Reference proteome</keyword>
<evidence type="ECO:0000256" key="1">
    <source>
        <dbReference type="SAM" id="MobiDB-lite"/>
    </source>
</evidence>
<feature type="region of interest" description="Disordered" evidence="1">
    <location>
        <begin position="55"/>
        <end position="74"/>
    </location>
</feature>
<evidence type="ECO:0000313" key="4">
    <source>
        <dbReference type="Proteomes" id="UP001596012"/>
    </source>
</evidence>
<feature type="transmembrane region" description="Helical" evidence="2">
    <location>
        <begin position="17"/>
        <end position="38"/>
    </location>
</feature>
<sequence length="74" mass="7558">MISTIAMPGYLFIREPIVLVALSAIIGFVLMAGMPTALDWSEVIAGRENAGPIAVPSALRPGRPSPPGTAGRGG</sequence>
<evidence type="ECO:0000256" key="2">
    <source>
        <dbReference type="SAM" id="Phobius"/>
    </source>
</evidence>
<accession>A0ABV8YJD1</accession>